<feature type="non-terminal residue" evidence="2">
    <location>
        <position position="1"/>
    </location>
</feature>
<evidence type="ECO:0000313" key="4">
    <source>
        <dbReference type="Proteomes" id="UP001152797"/>
    </source>
</evidence>
<organism evidence="2">
    <name type="scientific">Cladocopium goreaui</name>
    <dbReference type="NCBI Taxonomy" id="2562237"/>
    <lineage>
        <taxon>Eukaryota</taxon>
        <taxon>Sar</taxon>
        <taxon>Alveolata</taxon>
        <taxon>Dinophyceae</taxon>
        <taxon>Suessiales</taxon>
        <taxon>Symbiodiniaceae</taxon>
        <taxon>Cladocopium</taxon>
    </lineage>
</organism>
<reference evidence="3 4" key="2">
    <citation type="submission" date="2024-05" db="EMBL/GenBank/DDBJ databases">
        <authorList>
            <person name="Chen Y."/>
            <person name="Shah S."/>
            <person name="Dougan E. K."/>
            <person name="Thang M."/>
            <person name="Chan C."/>
        </authorList>
    </citation>
    <scope>NUCLEOTIDE SEQUENCE [LARGE SCALE GENOMIC DNA]</scope>
</reference>
<name>A0A9P1CCC4_9DINO</name>
<dbReference type="Proteomes" id="UP001152797">
    <property type="component" value="Unassembled WGS sequence"/>
</dbReference>
<keyword evidence="4" id="KW-1185">Reference proteome</keyword>
<dbReference type="EMBL" id="CAMXCT030001314">
    <property type="protein sequence ID" value="CAL4776242.1"/>
    <property type="molecule type" value="Genomic_DNA"/>
</dbReference>
<proteinExistence type="predicted"/>
<accession>A0A9P1CCC4</accession>
<feature type="region of interest" description="Disordered" evidence="1">
    <location>
        <begin position="1821"/>
        <end position="1840"/>
    </location>
</feature>
<feature type="compositionally biased region" description="Basic and acidic residues" evidence="1">
    <location>
        <begin position="1821"/>
        <end position="1830"/>
    </location>
</feature>
<reference evidence="2" key="1">
    <citation type="submission" date="2022-10" db="EMBL/GenBank/DDBJ databases">
        <authorList>
            <person name="Chen Y."/>
            <person name="Dougan E. K."/>
            <person name="Chan C."/>
            <person name="Rhodes N."/>
            <person name="Thang M."/>
        </authorList>
    </citation>
    <scope>NUCLEOTIDE SEQUENCE</scope>
</reference>
<dbReference type="EMBL" id="CAMXCT020001314">
    <property type="protein sequence ID" value="CAL1142305.1"/>
    <property type="molecule type" value="Genomic_DNA"/>
</dbReference>
<evidence type="ECO:0000313" key="3">
    <source>
        <dbReference type="EMBL" id="CAL4776242.1"/>
    </source>
</evidence>
<dbReference type="EMBL" id="CAMXCT010001314">
    <property type="protein sequence ID" value="CAI3988930.1"/>
    <property type="molecule type" value="Genomic_DNA"/>
</dbReference>
<feature type="region of interest" description="Disordered" evidence="1">
    <location>
        <begin position="1389"/>
        <end position="1425"/>
    </location>
</feature>
<evidence type="ECO:0000313" key="2">
    <source>
        <dbReference type="EMBL" id="CAI3988930.1"/>
    </source>
</evidence>
<dbReference type="OrthoDB" id="438650at2759"/>
<comment type="caution">
    <text evidence="2">The sequence shown here is derived from an EMBL/GenBank/DDBJ whole genome shotgun (WGS) entry which is preliminary data.</text>
</comment>
<sequence>MSLLRKHAQDETKFGDYLRALDFAVEKQRPLPSLENKVLDRTMLTQCLAEIRQLCSFPVRPETTPRTSKTVFEEKLSKWVSSEEREPTVVDFELLYMRGQNGVFTVAKITPCGRFQLDGYEFLWMATDIWRQLGMTISFARWHGRNLDILQELSAKWEVSAMHVVRSTTYKGENEVSTLAGFRYDGMTTLGLCQVIGALAQVRGLAGTVQSKMLKILHEALRFSLFPHGLSFLPDMIFKVENGMTSMKDWLVQVPRKERASIKTRWENTACLGPVRMNAMGTFHVADLLFFWLRQPWDSLQSVEVSRIQKRLVHLCAQAAEMAFHANKFPLSTQPPALLANDTAVELSNWTGGKTRSQAAEELRSELLRRFIARSTGFVAGIKHSENKDLQGINDGAGTSNNAAAVQAAAQMCTAYFLKASAAVMDKMSVQKFKHLACYYDSATVCHFNVQEIHLSCDGLVVSAPLALIPQLKQPFAKTSAECLQAIQDMEVEAPLHEISKNDAMAKKKDLCPKEKAASRVKILGLNQSLNYLLHLQLSDLEPAIKLRPAKDQEKRCYYTDGNGISRAYLWNEITKQTAWQSSQGIGDHLVRLSSLTDEGESAGTLSLMGAGLAIMAHRDSQHKWYNEQKLAAAENPKIDEGIKSVCLVLRYETAPWHSGMFGRKLKDLYTHVAELTLPSVLLDICMPGILADLQLPPDTTQETVRSILVEFAESNGRSLHAGVQGDHKLGRWGDFVDSFAKLKRQWHIRLFMLLLACSLEGTNPWAAIAGAFEDDSQSITPRVLRVLANPCSLACAKSAFYCLSPFRDFQALEARDDKQPGGSYAVLRFVALHWRDLILRSMQSALSAEHLQDICYFESSEDILTVHLKFLISVVKQFDEFAQIFRHFPWRFRLLTDDVPSVVEETVKEMELEWQFLLKLEENTKLHGKYPVNQMPFLRWFIYRECMTVAEEEGWVVTSKLVELARAWFADPCSTLGCEDCFRNLRLAEARHQTNKETSPEKIQACAIKALNERYSEFELAEVKPCDYHGIRPGMFMKRSVFDCSRASACDTGISNFNQIMKVTTVSPHHLSRKSLTMWEAYKVNDGKTEHWWTAQLLRSGQVLHMRDAYWLVIDAPYVQLKLWPLNLGEDKEGKTTVSLSVDAWRLEAVVLEDPLSASIAPYHVQMSSSADAHAVELILSTLQPLVNFALENYAHRVLAYETQDCLNNDASSSVIDAAESPERVKEWHSPAYADSPVNKNDGSTDISLVPLVEDEKEAAKLAYYGYHFHDGDDAGASPTYHKEKDMWERKFKELGLFQDGAPRLTAEALKGLISLCKIQGCSGNCTNKLRVERLLQHFLYTPETISRILAKFPKKEEDLNEDNHDHDMDDFDSRCEAAELARLLDAMEKRNCSPEPEPPAKKQKREETKEDHGEFTQVDVKPDFSGEKVPPRCTLKVHQGHGSPYVQGVLPAGFKYKGYNSHSRSYDPDLGSACGSSSSSGSKRALLTEQAAKTQGGLMHFLEPTLGFVWGEPIKPIKVKAASSAGAAAAAAARGHGPEKSAEDAGRAAYSTAMAVGMVSHKAAWQAAEAAAFAAFEAAGSDNEAAAFKGACKAAELAGLQVREAQEAAQSSARLAARKAEQRQRAQVAQAAQAAAEAVPAGADRAEAAAKAAAGEAAKLGLTAEAQGEVAMKAAVEITWKDGLGAKKSLEEAAKEAAVWGVVLQGQLLPELQAKGKREQRPLGRQWDVFSLDVADAKSIGMCSGIFEGPMRKWLLPPVVRLRKESSANVVAVATAAASGAGASKERAEALGVAAGKHLQERLQHRAQLAARDAAEKAAKAAIDDGKPQEASQSAAQAAQEAAKAAGVDKEKAAELSALLAGEAAAEVAKISRDEVQEAAMEASKAVVKTGEDAKLPTEKLAQAAGEAASKAAVEAAIAAGVSADRAAEEAGKATAEAAMRVGISEQNAAKLAAAAAGQAAQSMLGSSGAAAAAAAAAAKAAGLQQEEAAEAAVKAAATAVQQQALPT</sequence>
<protein>
    <submittedName>
        <fullName evidence="3">Histone H2A/H2B/H3 domain-containing protein</fullName>
    </submittedName>
</protein>
<gene>
    <name evidence="2" type="ORF">C1SCF055_LOCUS16043</name>
</gene>
<evidence type="ECO:0000256" key="1">
    <source>
        <dbReference type="SAM" id="MobiDB-lite"/>
    </source>
</evidence>
<feature type="compositionally biased region" description="Low complexity" evidence="1">
    <location>
        <begin position="1831"/>
        <end position="1840"/>
    </location>
</feature>